<dbReference type="EMBL" id="MWAK01000003">
    <property type="protein sequence ID" value="OPZ93905.1"/>
    <property type="molecule type" value="Genomic_DNA"/>
</dbReference>
<evidence type="ECO:0000313" key="3">
    <source>
        <dbReference type="Proteomes" id="UP000485484"/>
    </source>
</evidence>
<comment type="caution">
    <text evidence="2">The sequence shown here is derived from an EMBL/GenBank/DDBJ whole genome shotgun (WGS) entry which is preliminary data.</text>
</comment>
<accession>A0A1V5MLA9</accession>
<name>A0A1V5MLA9_UNCT6</name>
<dbReference type="Pfam" id="PF04015">
    <property type="entry name" value="DUF362"/>
    <property type="match status" value="1"/>
</dbReference>
<dbReference type="Proteomes" id="UP000485484">
    <property type="component" value="Unassembled WGS sequence"/>
</dbReference>
<dbReference type="InterPro" id="IPR007160">
    <property type="entry name" value="DUF362"/>
</dbReference>
<protein>
    <recommendedName>
        <fullName evidence="1">DUF362 domain-containing protein</fullName>
    </recommendedName>
</protein>
<dbReference type="AlphaFoldDB" id="A0A1V5MLA9"/>
<proteinExistence type="predicted"/>
<gene>
    <name evidence="2" type="ORF">BWY73_00049</name>
</gene>
<feature type="domain" description="DUF362" evidence="1">
    <location>
        <begin position="37"/>
        <end position="228"/>
    </location>
</feature>
<organism evidence="2 3">
    <name type="scientific">candidate division TA06 bacterium ADurb.Bin417</name>
    <dbReference type="NCBI Taxonomy" id="1852828"/>
    <lineage>
        <taxon>Bacteria</taxon>
        <taxon>Bacteria division TA06</taxon>
    </lineage>
</organism>
<evidence type="ECO:0000259" key="1">
    <source>
        <dbReference type="Pfam" id="PF04015"/>
    </source>
</evidence>
<evidence type="ECO:0000313" key="2">
    <source>
        <dbReference type="EMBL" id="OPZ93905.1"/>
    </source>
</evidence>
<sequence length="371" mass="40196">MKKVSIVSTSRGTAAGLQEALDRLGGLARFVTRGDRVMVKPNLNGDCVTDLGLTEALIRLLLDLAPKEVFIAESTFGDAANTRFFFQKSGYAELAGRYGLRLVNLNESEAVETPVARPLALEKLKLAREVFEADRLINLPKMKVHYATGVSLALKNLKGLLVGDEKKHFHDVGLDRAIVDLNNTVPVHLNIVDAITGMERLGPHGGDLVRPDLLIAGAAAWRTDCVGIRVMDYELKEVGHLARYLEVNGLDPADVELAGLGIEAARHPFKKVNMANLLPPNIRVRQRNACCACLNALILSGRFLERPPAAPVEVCLGSLPEASVAGCPQIAFGNCAVKRCGPGLPKVEGCPPYPFELKKVLERNFKKAEGN</sequence>
<reference evidence="2 3" key="1">
    <citation type="submission" date="2017-02" db="EMBL/GenBank/DDBJ databases">
        <title>Delving into the versatile metabolic prowess of the omnipresent phylum Bacteroidetes.</title>
        <authorList>
            <person name="Nobu M.K."/>
            <person name="Mei R."/>
            <person name="Narihiro T."/>
            <person name="Kuroda K."/>
            <person name="Liu W.-T."/>
        </authorList>
    </citation>
    <scope>NUCLEOTIDE SEQUENCE [LARGE SCALE GENOMIC DNA]</scope>
    <source>
        <strain evidence="2">ADurb.Bin417</strain>
    </source>
</reference>